<dbReference type="AlphaFoldDB" id="A0A1M2VJN4"/>
<evidence type="ECO:0000256" key="1">
    <source>
        <dbReference type="ARBA" id="ARBA00022603"/>
    </source>
</evidence>
<dbReference type="Gene3D" id="3.40.50.150">
    <property type="entry name" value="Vaccinia Virus protein VP39"/>
    <property type="match status" value="1"/>
</dbReference>
<keyword evidence="3" id="KW-0949">S-adenosyl-L-methionine</keyword>
<dbReference type="PANTHER" id="PTHR43712">
    <property type="entry name" value="PUTATIVE (AFU_ORTHOLOGUE AFUA_4G14580)-RELATED"/>
    <property type="match status" value="1"/>
</dbReference>
<evidence type="ECO:0000313" key="5">
    <source>
        <dbReference type="EMBL" id="OJT07762.1"/>
    </source>
</evidence>
<organism evidence="5 6">
    <name type="scientific">Trametes pubescens</name>
    <name type="common">White-rot fungus</name>
    <dbReference type="NCBI Taxonomy" id="154538"/>
    <lineage>
        <taxon>Eukaryota</taxon>
        <taxon>Fungi</taxon>
        <taxon>Dikarya</taxon>
        <taxon>Basidiomycota</taxon>
        <taxon>Agaricomycotina</taxon>
        <taxon>Agaricomycetes</taxon>
        <taxon>Polyporales</taxon>
        <taxon>Polyporaceae</taxon>
        <taxon>Trametes</taxon>
    </lineage>
</organism>
<evidence type="ECO:0000259" key="4">
    <source>
        <dbReference type="Pfam" id="PF00891"/>
    </source>
</evidence>
<dbReference type="OrthoDB" id="1606438at2759"/>
<dbReference type="GO" id="GO:0032259">
    <property type="term" value="P:methylation"/>
    <property type="evidence" value="ECO:0007669"/>
    <property type="project" value="UniProtKB-KW"/>
</dbReference>
<dbReference type="InterPro" id="IPR001077">
    <property type="entry name" value="COMT_C"/>
</dbReference>
<comment type="caution">
    <text evidence="5">The sequence shown here is derived from an EMBL/GenBank/DDBJ whole genome shotgun (WGS) entry which is preliminary data.</text>
</comment>
<dbReference type="Proteomes" id="UP000184267">
    <property type="component" value="Unassembled WGS sequence"/>
</dbReference>
<feature type="domain" description="O-methyltransferase C-terminal" evidence="4">
    <location>
        <begin position="98"/>
        <end position="303"/>
    </location>
</feature>
<dbReference type="InterPro" id="IPR029063">
    <property type="entry name" value="SAM-dependent_MTases_sf"/>
</dbReference>
<dbReference type="STRING" id="154538.A0A1M2VJN4"/>
<dbReference type="EMBL" id="MNAD01001129">
    <property type="protein sequence ID" value="OJT07762.1"/>
    <property type="molecule type" value="Genomic_DNA"/>
</dbReference>
<evidence type="ECO:0000256" key="3">
    <source>
        <dbReference type="ARBA" id="ARBA00022691"/>
    </source>
</evidence>
<keyword evidence="1 5" id="KW-0489">Methyltransferase</keyword>
<keyword evidence="6" id="KW-1185">Reference proteome</keyword>
<accession>A0A1M2VJN4</accession>
<dbReference type="PROSITE" id="PS51683">
    <property type="entry name" value="SAM_OMT_II"/>
    <property type="match status" value="1"/>
</dbReference>
<protein>
    <submittedName>
        <fullName evidence="5">O-demethylpuromycin-O-methyltransferase</fullName>
    </submittedName>
</protein>
<keyword evidence="2 5" id="KW-0808">Transferase</keyword>
<dbReference type="PANTHER" id="PTHR43712:SF2">
    <property type="entry name" value="O-METHYLTRANSFERASE CICE"/>
    <property type="match status" value="1"/>
</dbReference>
<proteinExistence type="predicted"/>
<dbReference type="GO" id="GO:0008171">
    <property type="term" value="F:O-methyltransferase activity"/>
    <property type="evidence" value="ECO:0007669"/>
    <property type="project" value="InterPro"/>
</dbReference>
<reference evidence="5 6" key="1">
    <citation type="submission" date="2016-10" db="EMBL/GenBank/DDBJ databases">
        <title>Genome sequence of the basidiomycete white-rot fungus Trametes pubescens.</title>
        <authorList>
            <person name="Makela M.R."/>
            <person name="Granchi Z."/>
            <person name="Peng M."/>
            <person name="De Vries R.P."/>
            <person name="Grigoriev I."/>
            <person name="Riley R."/>
            <person name="Hilden K."/>
        </authorList>
    </citation>
    <scope>NUCLEOTIDE SEQUENCE [LARGE SCALE GENOMIC DNA]</scope>
    <source>
        <strain evidence="5 6">FBCC735</strain>
    </source>
</reference>
<dbReference type="SUPFAM" id="SSF53335">
    <property type="entry name" value="S-adenosyl-L-methionine-dependent methyltransferases"/>
    <property type="match status" value="1"/>
</dbReference>
<dbReference type="InterPro" id="IPR016461">
    <property type="entry name" value="COMT-like"/>
</dbReference>
<sequence>MKCLCSHGYFEEVGGFNTRVFRNNAMSEVLRAEHPQTLKDAIGFICDDGGKATAYLVEAARTTPSVDKSPTPALNLAFGFEGPVFQHWADGAHAWRGKRLGHAMKQLHQVANGNVITDFQWSALQSPVVDVGGGIGALELALVRAHPNSAVSFVVFDIAETLGHAQTVWEAQPHDARRRVSFVAGNFLAPTLAETRLPCGQPTYLIRHVLHDWTDEQVIAILRNVRAAMLAPPPTEPPTSDHGILPGHRAPGGAPKLLLCEMLLQERSGRFAYTTSLQVLALNNGIIRTEAEIVGLLERAGFRVVVAHVMRAVDTIIEAVPLGV</sequence>
<name>A0A1M2VJN4_TRAPU</name>
<evidence type="ECO:0000313" key="6">
    <source>
        <dbReference type="Proteomes" id="UP000184267"/>
    </source>
</evidence>
<gene>
    <name evidence="5" type="ORF">TRAPUB_1354</name>
</gene>
<dbReference type="OMA" id="TYLIRHV"/>
<evidence type="ECO:0000256" key="2">
    <source>
        <dbReference type="ARBA" id="ARBA00022679"/>
    </source>
</evidence>
<dbReference type="Pfam" id="PF00891">
    <property type="entry name" value="Methyltransf_2"/>
    <property type="match status" value="1"/>
</dbReference>